<keyword evidence="5" id="KW-1185">Reference proteome</keyword>
<dbReference type="CDD" id="cd04301">
    <property type="entry name" value="NAT_SF"/>
    <property type="match status" value="1"/>
</dbReference>
<dbReference type="InterPro" id="IPR050832">
    <property type="entry name" value="Bact_Acetyltransf"/>
</dbReference>
<dbReference type="RefSeq" id="WP_009450046.1">
    <property type="nucleotide sequence ID" value="NZ_AMSI01000005.1"/>
</dbReference>
<dbReference type="Gene3D" id="3.40.630.30">
    <property type="match status" value="1"/>
</dbReference>
<evidence type="ECO:0000313" key="4">
    <source>
        <dbReference type="EMBL" id="EKF42712.1"/>
    </source>
</evidence>
<sequence length="168" mass="17982">MSSAGNYFIRTASRRDLPAVRALLVETWHDTCDSIYGAARVGEITDSWHSPEALEARLGQPNSEFVIADNGSEIAGMAYAVSGEGGGALHLQQLYVLPARQRLGIGRALLAEIEDSFPEAREIRLEVEEANASAIAFYVANGFSRLGRADAADQTAGSLPALIYGKTL</sequence>
<protein>
    <recommendedName>
        <fullName evidence="3">N-acetyltransferase domain-containing protein</fullName>
    </recommendedName>
</protein>
<keyword evidence="2" id="KW-0012">Acyltransferase</keyword>
<feature type="domain" description="N-acetyltransferase" evidence="3">
    <location>
        <begin position="7"/>
        <end position="168"/>
    </location>
</feature>
<dbReference type="GO" id="GO:0016747">
    <property type="term" value="F:acyltransferase activity, transferring groups other than amino-acyl groups"/>
    <property type="evidence" value="ECO:0007669"/>
    <property type="project" value="InterPro"/>
</dbReference>
<gene>
    <name evidence="4" type="ORF">NA8A_08594</name>
</gene>
<dbReference type="PATRIC" id="fig|1231190.3.peg.1793"/>
<evidence type="ECO:0000256" key="2">
    <source>
        <dbReference type="ARBA" id="ARBA00023315"/>
    </source>
</evidence>
<reference evidence="4 5" key="1">
    <citation type="journal article" date="2012" name="J. Bacteriol.">
        <title>Genome Sequence of Nitratireductor indicus Type Strain C115.</title>
        <authorList>
            <person name="Lai Q."/>
            <person name="Li G."/>
            <person name="Yu Z."/>
            <person name="Shao Z."/>
        </authorList>
    </citation>
    <scope>NUCLEOTIDE SEQUENCE [LARGE SCALE GENOMIC DNA]</scope>
    <source>
        <strain evidence="4 5">C115</strain>
    </source>
</reference>
<evidence type="ECO:0000256" key="1">
    <source>
        <dbReference type="ARBA" id="ARBA00022679"/>
    </source>
</evidence>
<evidence type="ECO:0000259" key="3">
    <source>
        <dbReference type="PROSITE" id="PS51186"/>
    </source>
</evidence>
<dbReference type="Proteomes" id="UP000007374">
    <property type="component" value="Unassembled WGS sequence"/>
</dbReference>
<evidence type="ECO:0000313" key="5">
    <source>
        <dbReference type="Proteomes" id="UP000007374"/>
    </source>
</evidence>
<proteinExistence type="predicted"/>
<name>K2PNS7_9HYPH</name>
<keyword evidence="1" id="KW-0808">Transferase</keyword>
<dbReference type="InterPro" id="IPR000182">
    <property type="entry name" value="GNAT_dom"/>
</dbReference>
<dbReference type="SUPFAM" id="SSF55729">
    <property type="entry name" value="Acyl-CoA N-acyltransferases (Nat)"/>
    <property type="match status" value="1"/>
</dbReference>
<dbReference type="STRING" id="721133.SAMN05216176_10396"/>
<dbReference type="InterPro" id="IPR016181">
    <property type="entry name" value="Acyl_CoA_acyltransferase"/>
</dbReference>
<dbReference type="PROSITE" id="PS51186">
    <property type="entry name" value="GNAT"/>
    <property type="match status" value="1"/>
</dbReference>
<organism evidence="4 5">
    <name type="scientific">Nitratireductor indicus C115</name>
    <dbReference type="NCBI Taxonomy" id="1231190"/>
    <lineage>
        <taxon>Bacteria</taxon>
        <taxon>Pseudomonadati</taxon>
        <taxon>Pseudomonadota</taxon>
        <taxon>Alphaproteobacteria</taxon>
        <taxon>Hyphomicrobiales</taxon>
        <taxon>Phyllobacteriaceae</taxon>
        <taxon>Nitratireductor</taxon>
    </lineage>
</organism>
<dbReference type="PANTHER" id="PTHR43877">
    <property type="entry name" value="AMINOALKYLPHOSPHONATE N-ACETYLTRANSFERASE-RELATED-RELATED"/>
    <property type="match status" value="1"/>
</dbReference>
<dbReference type="EMBL" id="AMSI01000005">
    <property type="protein sequence ID" value="EKF42712.1"/>
    <property type="molecule type" value="Genomic_DNA"/>
</dbReference>
<dbReference type="OrthoDB" id="7925327at2"/>
<dbReference type="eggNOG" id="COG0456">
    <property type="taxonomic scope" value="Bacteria"/>
</dbReference>
<dbReference type="PANTHER" id="PTHR43877:SF2">
    <property type="entry name" value="AMINOALKYLPHOSPHONATE N-ACETYLTRANSFERASE-RELATED"/>
    <property type="match status" value="1"/>
</dbReference>
<accession>K2PNS7</accession>
<dbReference type="Pfam" id="PF00583">
    <property type="entry name" value="Acetyltransf_1"/>
    <property type="match status" value="1"/>
</dbReference>
<comment type="caution">
    <text evidence="4">The sequence shown here is derived from an EMBL/GenBank/DDBJ whole genome shotgun (WGS) entry which is preliminary data.</text>
</comment>
<dbReference type="AlphaFoldDB" id="K2PNS7"/>